<dbReference type="PIRSF" id="PIRSF006630">
    <property type="entry name" value="NADS_GAT"/>
    <property type="match status" value="1"/>
</dbReference>
<dbReference type="SUPFAM" id="SSF56317">
    <property type="entry name" value="Carbon-nitrogen hydrolase"/>
    <property type="match status" value="1"/>
</dbReference>
<evidence type="ECO:0000256" key="1">
    <source>
        <dbReference type="ARBA" id="ARBA00005188"/>
    </source>
</evidence>
<accession>A0AAV9IQW6</accession>
<evidence type="ECO:0000313" key="10">
    <source>
        <dbReference type="EMBL" id="KAK4534762.1"/>
    </source>
</evidence>
<dbReference type="CDD" id="cd00553">
    <property type="entry name" value="NAD_synthase"/>
    <property type="match status" value="1"/>
</dbReference>
<evidence type="ECO:0000256" key="4">
    <source>
        <dbReference type="ARBA" id="ARBA00022741"/>
    </source>
</evidence>
<dbReference type="GO" id="GO:0003952">
    <property type="term" value="F:NAD+ synthase (glutamine-hydrolyzing) activity"/>
    <property type="evidence" value="ECO:0007669"/>
    <property type="project" value="UniProtKB-UniRule"/>
</dbReference>
<evidence type="ECO:0000256" key="5">
    <source>
        <dbReference type="ARBA" id="ARBA00022840"/>
    </source>
</evidence>
<keyword evidence="6 8" id="KW-0520">NAD</keyword>
<dbReference type="InterPro" id="IPR003694">
    <property type="entry name" value="NAD_synthase"/>
</dbReference>
<dbReference type="Pfam" id="PF02540">
    <property type="entry name" value="NAD_synthase"/>
    <property type="match status" value="1"/>
</dbReference>
<dbReference type="AlphaFoldDB" id="A0AAV9IQW6"/>
<dbReference type="InterPro" id="IPR036526">
    <property type="entry name" value="C-N_Hydrolase_sf"/>
</dbReference>
<keyword evidence="3 8" id="KW-0436">Ligase</keyword>
<dbReference type="EC" id="6.3.5.1" evidence="8"/>
<evidence type="ECO:0000259" key="9">
    <source>
        <dbReference type="PROSITE" id="PS50263"/>
    </source>
</evidence>
<evidence type="ECO:0000256" key="8">
    <source>
        <dbReference type="PIRNR" id="PIRNR006630"/>
    </source>
</evidence>
<dbReference type="GO" id="GO:0005524">
    <property type="term" value="F:ATP binding"/>
    <property type="evidence" value="ECO:0007669"/>
    <property type="project" value="UniProtKB-UniRule"/>
</dbReference>
<dbReference type="InterPro" id="IPR022310">
    <property type="entry name" value="NAD/GMP_synthase"/>
</dbReference>
<dbReference type="PANTHER" id="PTHR23090:SF9">
    <property type="entry name" value="GLUTAMINE-DEPENDENT NAD(+) SYNTHETASE"/>
    <property type="match status" value="1"/>
</dbReference>
<evidence type="ECO:0000256" key="2">
    <source>
        <dbReference type="ARBA" id="ARBA00007145"/>
    </source>
</evidence>
<dbReference type="GO" id="GO:0004359">
    <property type="term" value="F:glutaminase activity"/>
    <property type="evidence" value="ECO:0007669"/>
    <property type="project" value="InterPro"/>
</dbReference>
<evidence type="ECO:0000313" key="11">
    <source>
        <dbReference type="Proteomes" id="UP001301350"/>
    </source>
</evidence>
<dbReference type="FunFam" id="3.60.110.10:FF:000003">
    <property type="entry name" value="Glutamine-dependent NAD(+) synthetase"/>
    <property type="match status" value="1"/>
</dbReference>
<keyword evidence="4 8" id="KW-0547">Nucleotide-binding</keyword>
<comment type="catalytic activity">
    <reaction evidence="7 8">
        <text>deamido-NAD(+) + L-glutamine + ATP + H2O = L-glutamate + AMP + diphosphate + NAD(+) + H(+)</text>
        <dbReference type="Rhea" id="RHEA:24384"/>
        <dbReference type="ChEBI" id="CHEBI:15377"/>
        <dbReference type="ChEBI" id="CHEBI:15378"/>
        <dbReference type="ChEBI" id="CHEBI:29985"/>
        <dbReference type="ChEBI" id="CHEBI:30616"/>
        <dbReference type="ChEBI" id="CHEBI:33019"/>
        <dbReference type="ChEBI" id="CHEBI:57540"/>
        <dbReference type="ChEBI" id="CHEBI:58359"/>
        <dbReference type="ChEBI" id="CHEBI:58437"/>
        <dbReference type="ChEBI" id="CHEBI:456215"/>
        <dbReference type="EC" id="6.3.5.1"/>
    </reaction>
</comment>
<dbReference type="GO" id="GO:0005737">
    <property type="term" value="C:cytoplasm"/>
    <property type="evidence" value="ECO:0007669"/>
    <property type="project" value="InterPro"/>
</dbReference>
<evidence type="ECO:0000256" key="6">
    <source>
        <dbReference type="ARBA" id="ARBA00023027"/>
    </source>
</evidence>
<dbReference type="EMBL" id="JANCYW010000002">
    <property type="protein sequence ID" value="KAK4534762.1"/>
    <property type="molecule type" value="Genomic_DNA"/>
</dbReference>
<dbReference type="PANTHER" id="PTHR23090">
    <property type="entry name" value="NH 3 /GLUTAMINE-DEPENDENT NAD + SYNTHETASE"/>
    <property type="match status" value="1"/>
</dbReference>
<dbReference type="InterPro" id="IPR014445">
    <property type="entry name" value="Gln-dep_NAD_synthase"/>
</dbReference>
<dbReference type="HAMAP" id="MF_02090">
    <property type="entry name" value="NadE_glutamine_dep"/>
    <property type="match status" value="1"/>
</dbReference>
<dbReference type="InterPro" id="IPR014729">
    <property type="entry name" value="Rossmann-like_a/b/a_fold"/>
</dbReference>
<protein>
    <recommendedName>
        <fullName evidence="8">Glutamine-dependent NAD(+) synthetase</fullName>
        <ecNumber evidence="8">6.3.5.1</ecNumber>
    </recommendedName>
    <alternativeName>
        <fullName evidence="8">NAD(+) synthase [glutamine-hydrolyzing]</fullName>
    </alternativeName>
</protein>
<keyword evidence="11" id="KW-1185">Reference proteome</keyword>
<comment type="caution">
    <text evidence="10">The sequence shown here is derived from an EMBL/GenBank/DDBJ whole genome shotgun (WGS) entry which is preliminary data.</text>
</comment>
<dbReference type="Pfam" id="PF00795">
    <property type="entry name" value="CN_hydrolase"/>
    <property type="match status" value="1"/>
</dbReference>
<dbReference type="PROSITE" id="PS50263">
    <property type="entry name" value="CN_HYDROLASE"/>
    <property type="match status" value="1"/>
</dbReference>
<gene>
    <name evidence="10" type="ORF">CDCA_CDCA02G0787</name>
</gene>
<evidence type="ECO:0000256" key="7">
    <source>
        <dbReference type="ARBA" id="ARBA00052340"/>
    </source>
</evidence>
<dbReference type="Proteomes" id="UP001301350">
    <property type="component" value="Unassembled WGS sequence"/>
</dbReference>
<comment type="similarity">
    <text evidence="2 8">In the C-terminal section; belongs to the NAD synthetase family.</text>
</comment>
<comment type="pathway">
    <text evidence="1 8">Cofactor biosynthesis; NAD(+) biosynthesis; NAD(+) from deamido-NAD(+) (L-Gln route): step 1/1.</text>
</comment>
<evidence type="ECO:0000256" key="3">
    <source>
        <dbReference type="ARBA" id="ARBA00022598"/>
    </source>
</evidence>
<dbReference type="InterPro" id="IPR003010">
    <property type="entry name" value="C-N_Hydrolase"/>
</dbReference>
<dbReference type="Gene3D" id="3.40.50.620">
    <property type="entry name" value="HUPs"/>
    <property type="match status" value="1"/>
</dbReference>
<feature type="domain" description="CN hydrolase" evidence="9">
    <location>
        <begin position="4"/>
        <end position="279"/>
    </location>
</feature>
<keyword evidence="5 8" id="KW-0067">ATP-binding</keyword>
<dbReference type="FunFam" id="3.40.50.620:FF:000036">
    <property type="entry name" value="Glutamine-dependent NAD(+) synthetase"/>
    <property type="match status" value="1"/>
</dbReference>
<dbReference type="GO" id="GO:0009435">
    <property type="term" value="P:NAD+ biosynthetic process"/>
    <property type="evidence" value="ECO:0007669"/>
    <property type="project" value="UniProtKB-UniRule"/>
</dbReference>
<dbReference type="Gene3D" id="3.60.110.10">
    <property type="entry name" value="Carbon-nitrogen hydrolase"/>
    <property type="match status" value="1"/>
</dbReference>
<dbReference type="NCBIfam" id="TIGR00552">
    <property type="entry name" value="nadE"/>
    <property type="match status" value="1"/>
</dbReference>
<sequence>MRLARVATCNLNQWAMDFTGNLERIRASIQEARRCGAAYRLGPELEVCGYGCEDHFLEQDTFEHSWEVIAELLAGGDTDDLLVDVGAPVLHRHVAYNCRVYLLNGEVLLIRPKQVLADDGNYRESRWFCAWPVDVRRELETYRLPECVRRVARGHQHSCPIGDAMLEVAGVTVASETCEELFTLDAPHIRYALNGCDVVGNGSGSHHNLRKLDQRVDLLRSATAKGGGAYLYANQIGCDGGRLYYDGSALICVNGQVVAQAPQFDLGGEVAVITADVDLDQVLAYRVSIASRGVQASRAPSVPRIALPSASDFRLTLSPQRARHVSPSPPIAVRLHAPEEEIALGPACWLWDYLRRSGLGGFLLPLSGGADSSATAALVGSMCQLVARAARAGNTHVIREARRVVGEPVDPPDGSTGYVPVDARELAGRLLHTAYMGSANSSAATRERAARLAKEIGAYHLDMNIDGVVAALTALFVTVTGKTPRFRAHGGSAAENVALQNIQARLRMVVAFLFAQLLPWVRGRPSAALLVLGSANVDEALRGYLTKYDASSADINPIGGISKRDLKRFLRWAAHHLGYASLAEVVQAAPTAELEPITADYTQTDETDMGMTYDELTLYGRLRKIARCGPLSMFHRLVRLWSDRLSPTQVAAKVQFFFRMYAVNRHKLTVLTPSVHCENYSPEDNRFDLRQFLYRVSWPWQFQRMHAAAEAMEARADAVVVPEGDRDLDSAQ</sequence>
<dbReference type="CDD" id="cd07570">
    <property type="entry name" value="GAT_Gln-NAD-synth"/>
    <property type="match status" value="1"/>
</dbReference>
<reference evidence="10 11" key="1">
    <citation type="submission" date="2022-07" db="EMBL/GenBank/DDBJ databases">
        <title>Genome-wide signatures of adaptation to extreme environments.</title>
        <authorList>
            <person name="Cho C.H."/>
            <person name="Yoon H.S."/>
        </authorList>
    </citation>
    <scope>NUCLEOTIDE SEQUENCE [LARGE SCALE GENOMIC DNA]</scope>
    <source>
        <strain evidence="10 11">DBV 063 E5</strain>
    </source>
</reference>
<organism evidence="10 11">
    <name type="scientific">Cyanidium caldarium</name>
    <name type="common">Red alga</name>
    <dbReference type="NCBI Taxonomy" id="2771"/>
    <lineage>
        <taxon>Eukaryota</taxon>
        <taxon>Rhodophyta</taxon>
        <taxon>Bangiophyceae</taxon>
        <taxon>Cyanidiales</taxon>
        <taxon>Cyanidiaceae</taxon>
        <taxon>Cyanidium</taxon>
    </lineage>
</organism>
<name>A0AAV9IQW6_CYACA</name>
<proteinExistence type="inferred from homology"/>
<dbReference type="SUPFAM" id="SSF52402">
    <property type="entry name" value="Adenine nucleotide alpha hydrolases-like"/>
    <property type="match status" value="1"/>
</dbReference>